<evidence type="ECO:0000259" key="2">
    <source>
        <dbReference type="PROSITE" id="PS50830"/>
    </source>
</evidence>
<dbReference type="Proteomes" id="UP000236752">
    <property type="component" value="Unassembled WGS sequence"/>
</dbReference>
<dbReference type="SMART" id="SM00318">
    <property type="entry name" value="SNc"/>
    <property type="match status" value="1"/>
</dbReference>
<keyword evidence="3" id="KW-0378">Hydrolase</keyword>
<dbReference type="SUPFAM" id="SSF50199">
    <property type="entry name" value="Staphylococcal nuclease"/>
    <property type="match status" value="1"/>
</dbReference>
<organism evidence="3 4">
    <name type="scientific">Thalassococcus halodurans</name>
    <dbReference type="NCBI Taxonomy" id="373675"/>
    <lineage>
        <taxon>Bacteria</taxon>
        <taxon>Pseudomonadati</taxon>
        <taxon>Pseudomonadota</taxon>
        <taxon>Alphaproteobacteria</taxon>
        <taxon>Rhodobacterales</taxon>
        <taxon>Roseobacteraceae</taxon>
        <taxon>Thalassococcus</taxon>
    </lineage>
</organism>
<feature type="signal peptide" evidence="1">
    <location>
        <begin position="1"/>
        <end position="25"/>
    </location>
</feature>
<dbReference type="Pfam" id="PF00565">
    <property type="entry name" value="SNase"/>
    <property type="match status" value="1"/>
</dbReference>
<dbReference type="GO" id="GO:0004519">
    <property type="term" value="F:endonuclease activity"/>
    <property type="evidence" value="ECO:0007669"/>
    <property type="project" value="UniProtKB-KW"/>
</dbReference>
<feature type="domain" description="TNase-like" evidence="2">
    <location>
        <begin position="33"/>
        <end position="148"/>
    </location>
</feature>
<gene>
    <name evidence="3" type="ORF">SAMN04488045_1891</name>
</gene>
<accession>A0A1H5XHQ1</accession>
<keyword evidence="3" id="KW-0540">Nuclease</keyword>
<sequence length="225" mass="24984">MALTDVAAMLRILLPLLFSASIAHADFYGRINVIDGDTFDVGSVRVRLHAVDAPEFDQTCKRSDGAEWACGQWVTDEVRKRVQGKRASCHAVTVDRYDRTVAKCEVQGRDLGQWLVSDGLIFSFPRYGQDYVATEKEALVAGRGLHASEVQSPSEYRAEKRAVSVQIAPQANCVIKGNISSKGTRIYHMPGQADYAKTQISERKGERWFCSEAEAQSAGWRRAAR</sequence>
<keyword evidence="3" id="KW-0255">Endonuclease</keyword>
<dbReference type="AlphaFoldDB" id="A0A1H5XHQ1"/>
<dbReference type="PROSITE" id="PS50830">
    <property type="entry name" value="TNASE_3"/>
    <property type="match status" value="1"/>
</dbReference>
<dbReference type="InterPro" id="IPR016071">
    <property type="entry name" value="Staphylococal_nuclease_OB-fold"/>
</dbReference>
<keyword evidence="4" id="KW-1185">Reference proteome</keyword>
<evidence type="ECO:0000313" key="3">
    <source>
        <dbReference type="EMBL" id="SEG11278.1"/>
    </source>
</evidence>
<dbReference type="Gene3D" id="2.40.50.90">
    <property type="match status" value="1"/>
</dbReference>
<evidence type="ECO:0000256" key="1">
    <source>
        <dbReference type="SAM" id="SignalP"/>
    </source>
</evidence>
<dbReference type="EMBL" id="FNUZ01000002">
    <property type="protein sequence ID" value="SEG11278.1"/>
    <property type="molecule type" value="Genomic_DNA"/>
</dbReference>
<dbReference type="InterPro" id="IPR035437">
    <property type="entry name" value="SNase_OB-fold_sf"/>
</dbReference>
<keyword evidence="1" id="KW-0732">Signal</keyword>
<reference evidence="3 4" key="1">
    <citation type="submission" date="2016-10" db="EMBL/GenBank/DDBJ databases">
        <authorList>
            <person name="de Groot N.N."/>
        </authorList>
    </citation>
    <scope>NUCLEOTIDE SEQUENCE [LARGE SCALE GENOMIC DNA]</scope>
    <source>
        <strain evidence="3 4">DSM 26915</strain>
    </source>
</reference>
<protein>
    <submittedName>
        <fullName evidence="3">Endonuclease YncB, thermonuclease family</fullName>
    </submittedName>
</protein>
<proteinExistence type="predicted"/>
<feature type="chain" id="PRO_5009289455" evidence="1">
    <location>
        <begin position="26"/>
        <end position="225"/>
    </location>
</feature>
<evidence type="ECO:0000313" key="4">
    <source>
        <dbReference type="Proteomes" id="UP000236752"/>
    </source>
</evidence>
<name>A0A1H5XHQ1_9RHOB</name>